<reference evidence="1" key="1">
    <citation type="submission" date="2021-06" db="EMBL/GenBank/DDBJ databases">
        <authorList>
            <person name="Kallberg Y."/>
            <person name="Tangrot J."/>
            <person name="Rosling A."/>
        </authorList>
    </citation>
    <scope>NUCLEOTIDE SEQUENCE</scope>
    <source>
        <strain evidence="1">CL356</strain>
    </source>
</reference>
<comment type="caution">
    <text evidence="1">The sequence shown here is derived from an EMBL/GenBank/DDBJ whole genome shotgun (WGS) entry which is preliminary data.</text>
</comment>
<feature type="non-terminal residue" evidence="1">
    <location>
        <position position="412"/>
    </location>
</feature>
<dbReference type="EMBL" id="CAJVPT010037664">
    <property type="protein sequence ID" value="CAG8718038.1"/>
    <property type="molecule type" value="Genomic_DNA"/>
</dbReference>
<gene>
    <name evidence="1" type="ORF">ACOLOM_LOCUS11000</name>
</gene>
<keyword evidence="2" id="KW-1185">Reference proteome</keyword>
<sequence length="412" mass="45349">MADLGSQLLGVRTPRKSPNGLSSRRSNVSLRQQGTLAEDMGGETDGGQRFTLAHELAAALMPDPNSSSRLLADEFGIELEEDETEGQEVSNAVDTEEPQNFNQVDGIIQAEEVPQFLDSQPVITVASPNLEIPSAQIRSPSPVFEQDPLLMLNQNLKSTDLFITQLRRLDLDNTHPPTSSHEPLLEQLATDIIRKINETEKEREEQVRELLVCEREFRKIAGEIGGNDVLGDLDELERVEGLIDDPRFARSSVTEEDAKEAPLLPPSPQSTGPPTPSNTIPHLTYMRTVTQSLVSTLGVISEQAQVDGAATADAGRKIRALKNRMVELRAEWEGAERSRLRIEKWEAGIFDDGTDVAIPLSLEDSPPPETADKTPVQGKRVDIRKIVEEELRAFTLVLQEAGNKTKAIMAST</sequence>
<proteinExistence type="predicted"/>
<evidence type="ECO:0000313" key="2">
    <source>
        <dbReference type="Proteomes" id="UP000789525"/>
    </source>
</evidence>
<accession>A0ACA9PNA9</accession>
<dbReference type="Proteomes" id="UP000789525">
    <property type="component" value="Unassembled WGS sequence"/>
</dbReference>
<evidence type="ECO:0000313" key="1">
    <source>
        <dbReference type="EMBL" id="CAG8718038.1"/>
    </source>
</evidence>
<protein>
    <submittedName>
        <fullName evidence="1">7299_t:CDS:1</fullName>
    </submittedName>
</protein>
<name>A0ACA9PNA9_9GLOM</name>
<organism evidence="1 2">
    <name type="scientific">Acaulospora colombiana</name>
    <dbReference type="NCBI Taxonomy" id="27376"/>
    <lineage>
        <taxon>Eukaryota</taxon>
        <taxon>Fungi</taxon>
        <taxon>Fungi incertae sedis</taxon>
        <taxon>Mucoromycota</taxon>
        <taxon>Glomeromycotina</taxon>
        <taxon>Glomeromycetes</taxon>
        <taxon>Diversisporales</taxon>
        <taxon>Acaulosporaceae</taxon>
        <taxon>Acaulospora</taxon>
    </lineage>
</organism>